<keyword evidence="2" id="KW-0521">NADP</keyword>
<dbReference type="Proteomes" id="UP000594262">
    <property type="component" value="Unplaced"/>
</dbReference>
<dbReference type="PROSITE" id="PS00062">
    <property type="entry name" value="ALDOKETO_REDUCTASE_2"/>
    <property type="match status" value="1"/>
</dbReference>
<name>A0A7M5WQR2_9CNID</name>
<evidence type="ECO:0000313" key="6">
    <source>
        <dbReference type="Proteomes" id="UP000594262"/>
    </source>
</evidence>
<dbReference type="AlphaFoldDB" id="A0A7M5WQR2"/>
<dbReference type="InterPro" id="IPR020471">
    <property type="entry name" value="AKR"/>
</dbReference>
<accession>A0A7M5WQR2</accession>
<dbReference type="InterPro" id="IPR018170">
    <property type="entry name" value="Aldo/ket_reductase_CS"/>
</dbReference>
<dbReference type="InterPro" id="IPR036812">
    <property type="entry name" value="NAD(P)_OxRdtase_dom_sf"/>
</dbReference>
<proteinExistence type="inferred from homology"/>
<dbReference type="FunFam" id="3.20.20.100:FF:000006">
    <property type="entry name" value="Aldo-keto reductase family 1 member A1"/>
    <property type="match status" value="1"/>
</dbReference>
<protein>
    <recommendedName>
        <fullName evidence="4">NADP-dependent oxidoreductase domain-containing protein</fullName>
    </recommendedName>
</protein>
<dbReference type="GO" id="GO:0016491">
    <property type="term" value="F:oxidoreductase activity"/>
    <property type="evidence" value="ECO:0007669"/>
    <property type="project" value="UniProtKB-KW"/>
</dbReference>
<organism evidence="5 6">
    <name type="scientific">Clytia hemisphaerica</name>
    <dbReference type="NCBI Taxonomy" id="252671"/>
    <lineage>
        <taxon>Eukaryota</taxon>
        <taxon>Metazoa</taxon>
        <taxon>Cnidaria</taxon>
        <taxon>Hydrozoa</taxon>
        <taxon>Hydroidolina</taxon>
        <taxon>Leptothecata</taxon>
        <taxon>Obeliida</taxon>
        <taxon>Clytiidae</taxon>
        <taxon>Clytia</taxon>
    </lineage>
</organism>
<evidence type="ECO:0000256" key="3">
    <source>
        <dbReference type="ARBA" id="ARBA00023002"/>
    </source>
</evidence>
<reference evidence="5" key="1">
    <citation type="submission" date="2021-01" db="UniProtKB">
        <authorList>
            <consortium name="EnsemblMetazoa"/>
        </authorList>
    </citation>
    <scope>IDENTIFICATION</scope>
</reference>
<dbReference type="Gene3D" id="3.20.20.100">
    <property type="entry name" value="NADP-dependent oxidoreductase domain"/>
    <property type="match status" value="1"/>
</dbReference>
<evidence type="ECO:0000313" key="5">
    <source>
        <dbReference type="EnsemblMetazoa" id="CLYHEMP002927.1"/>
    </source>
</evidence>
<dbReference type="EnsemblMetazoa" id="CLYHEMT002927.1">
    <property type="protein sequence ID" value="CLYHEMP002927.1"/>
    <property type="gene ID" value="CLYHEMG002927"/>
</dbReference>
<evidence type="ECO:0000259" key="4">
    <source>
        <dbReference type="Pfam" id="PF00248"/>
    </source>
</evidence>
<feature type="domain" description="NADP-dependent oxidoreductase" evidence="4">
    <location>
        <begin position="85"/>
        <end position="360"/>
    </location>
</feature>
<comment type="similarity">
    <text evidence="1">Belongs to the aldo/keto reductase family.</text>
</comment>
<evidence type="ECO:0000256" key="1">
    <source>
        <dbReference type="ARBA" id="ARBA00007905"/>
    </source>
</evidence>
<dbReference type="InterPro" id="IPR023210">
    <property type="entry name" value="NADP_OxRdtase_dom"/>
</dbReference>
<dbReference type="OrthoDB" id="416253at2759"/>
<keyword evidence="3" id="KW-0560">Oxidoreductase</keyword>
<dbReference type="Pfam" id="PF00248">
    <property type="entry name" value="Aldo_ket_red"/>
    <property type="match status" value="1"/>
</dbReference>
<evidence type="ECO:0000256" key="2">
    <source>
        <dbReference type="ARBA" id="ARBA00022857"/>
    </source>
</evidence>
<dbReference type="PANTHER" id="PTHR11732">
    <property type="entry name" value="ALDO/KETO REDUCTASE"/>
    <property type="match status" value="1"/>
</dbReference>
<sequence length="389" mass="43177">FCSVKRVSVIKGSWSRDQQRGHKHTTPRGGGVVCNVRSPGCFTLLLLHCTCTCIVLSAPPLLIFKINMEYPSVKLNNGTSMPSFGLGTWLSQPGEVSAAVKIALNAGYKHIDGASCYGNEVEVGQAYNEYFNSPGAVKRQDVYLVSKLWVKDFGRVKEACQRQLKQLQLDYLDLYLMHLPFEVEGDHPRGIPDEDGTGLLGYDAKRVSEVWAEMEKLVDEGLVKSIGVSNFSSKKINTLLASSPKIVPATNQVELHPYLPQKALLETCKQHGIVLTAYSPLGGPGRTDKADDELNLLEDEIVTAIAKKHSCTNAQVLFKWGIQRGTPVIPKSTNEKRIKENLECLKVQLDEEDMNKLNGIETRYRFIKQLWAITPGNPVDSIWDGEYLG</sequence>
<dbReference type="PRINTS" id="PR00069">
    <property type="entry name" value="ALDKETRDTASE"/>
</dbReference>
<dbReference type="SUPFAM" id="SSF51430">
    <property type="entry name" value="NAD(P)-linked oxidoreductase"/>
    <property type="match status" value="1"/>
</dbReference>
<keyword evidence="6" id="KW-1185">Reference proteome</keyword>